<feature type="transmembrane region" description="Helical" evidence="1">
    <location>
        <begin position="111"/>
        <end position="129"/>
    </location>
</feature>
<dbReference type="RefSeq" id="WP_087425474.1">
    <property type="nucleotide sequence ID" value="NZ_CATZGC010000033.1"/>
</dbReference>
<keyword evidence="1" id="KW-0812">Transmembrane</keyword>
<protein>
    <recommendedName>
        <fullName evidence="4">SoxR reducing system RseC family protein</fullName>
    </recommendedName>
</protein>
<reference evidence="3" key="1">
    <citation type="submission" date="2017-04" db="EMBL/GenBank/DDBJ databases">
        <title>Function of individual gut microbiota members based on whole genome sequencing of pure cultures obtained from chicken caecum.</title>
        <authorList>
            <person name="Medvecky M."/>
            <person name="Cejkova D."/>
            <person name="Polansky O."/>
            <person name="Karasova D."/>
            <person name="Kubasova T."/>
            <person name="Cizek A."/>
            <person name="Rychlik I."/>
        </authorList>
    </citation>
    <scope>NUCLEOTIDE SEQUENCE [LARGE SCALE GENOMIC DNA]</scope>
    <source>
        <strain evidence="3">An43</strain>
    </source>
</reference>
<organism evidence="2 3">
    <name type="scientific">Bacteroides clarus</name>
    <dbReference type="NCBI Taxonomy" id="626929"/>
    <lineage>
        <taxon>Bacteria</taxon>
        <taxon>Pseudomonadati</taxon>
        <taxon>Bacteroidota</taxon>
        <taxon>Bacteroidia</taxon>
        <taxon>Bacteroidales</taxon>
        <taxon>Bacteroidaceae</taxon>
        <taxon>Bacteroides</taxon>
    </lineage>
</organism>
<dbReference type="EMBL" id="NFII01000002">
    <property type="protein sequence ID" value="OUO02631.1"/>
    <property type="molecule type" value="Genomic_DNA"/>
</dbReference>
<evidence type="ECO:0000313" key="2">
    <source>
        <dbReference type="EMBL" id="OUO02631.1"/>
    </source>
</evidence>
<evidence type="ECO:0000313" key="3">
    <source>
        <dbReference type="Proteomes" id="UP000195386"/>
    </source>
</evidence>
<proteinExistence type="predicted"/>
<dbReference type="Proteomes" id="UP000195386">
    <property type="component" value="Unassembled WGS sequence"/>
</dbReference>
<name>A0A1Y3Z7X6_9BACE</name>
<dbReference type="AlphaFoldDB" id="A0A1Y3Z7X6"/>
<evidence type="ECO:0008006" key="4">
    <source>
        <dbReference type="Google" id="ProtNLM"/>
    </source>
</evidence>
<gene>
    <name evidence="2" type="ORF">B5F97_03755</name>
</gene>
<accession>A0A1Y3Z7X6</accession>
<comment type="caution">
    <text evidence="2">The sequence shown here is derived from an EMBL/GenBank/DDBJ whole genome shotgun (WGS) entry which is preliminary data.</text>
</comment>
<sequence length="261" mass="31143">MEVSAKERQRAEHLLQSQRIQLHRIKSFSFMKRYHQASHKDVPTGKDKYGPGIFVFHLKDKQDKVLYLPPFKHPSSLVRFLVSQGIPFTNYTPHERSTDFLPATTYQRPSLYMFWFFILFLMFLILGYYSISGDVWWGFIPAILSFGLSLFFICMLMTRFCYLSLDNEALTVHSVGRTIRYPYAELRKVNFDFAREQTFTHIMELLDKDYRYRLFYIGRVSRKKLNEIAERLQQVGVDATCNLNDNKRFYQDRDIDWLSDD</sequence>
<feature type="transmembrane region" description="Helical" evidence="1">
    <location>
        <begin position="135"/>
        <end position="157"/>
    </location>
</feature>
<evidence type="ECO:0000256" key="1">
    <source>
        <dbReference type="SAM" id="Phobius"/>
    </source>
</evidence>
<keyword evidence="1" id="KW-0472">Membrane</keyword>
<keyword evidence="1" id="KW-1133">Transmembrane helix</keyword>